<feature type="transmembrane region" description="Helical" evidence="6">
    <location>
        <begin position="252"/>
        <end position="275"/>
    </location>
</feature>
<feature type="transmembrane region" description="Helical" evidence="6">
    <location>
        <begin position="219"/>
        <end position="240"/>
    </location>
</feature>
<dbReference type="Gene3D" id="1.20.1250.20">
    <property type="entry name" value="MFS general substrate transporter like domains"/>
    <property type="match status" value="2"/>
</dbReference>
<keyword evidence="5 6" id="KW-0472">Membrane</keyword>
<organism evidence="8 9">
    <name type="scientific">Sphingobium cupriresistens</name>
    <dbReference type="NCBI Taxonomy" id="1132417"/>
    <lineage>
        <taxon>Bacteria</taxon>
        <taxon>Pseudomonadati</taxon>
        <taxon>Pseudomonadota</taxon>
        <taxon>Alphaproteobacteria</taxon>
        <taxon>Sphingomonadales</taxon>
        <taxon>Sphingomonadaceae</taxon>
        <taxon>Sphingobium</taxon>
    </lineage>
</organism>
<dbReference type="InterPro" id="IPR050375">
    <property type="entry name" value="MFS_TsgA-like"/>
</dbReference>
<dbReference type="OrthoDB" id="9795150at2"/>
<feature type="transmembrane region" description="Helical" evidence="6">
    <location>
        <begin position="364"/>
        <end position="383"/>
    </location>
</feature>
<feature type="transmembrane region" description="Helical" evidence="6">
    <location>
        <begin position="128"/>
        <end position="151"/>
    </location>
</feature>
<reference evidence="8 9" key="1">
    <citation type="submission" date="2019-02" db="EMBL/GenBank/DDBJ databases">
        <authorList>
            <person name="Feng G."/>
        </authorList>
    </citation>
    <scope>NUCLEOTIDE SEQUENCE [LARGE SCALE GENOMIC DNA]</scope>
    <source>
        <strain evidence="8 9">CCTCC AB 2011146</strain>
    </source>
</reference>
<feature type="transmembrane region" description="Helical" evidence="6">
    <location>
        <begin position="337"/>
        <end position="358"/>
    </location>
</feature>
<feature type="transmembrane region" description="Helical" evidence="6">
    <location>
        <begin position="282"/>
        <end position="299"/>
    </location>
</feature>
<dbReference type="GO" id="GO:0015535">
    <property type="term" value="F:fucose:proton symporter activity"/>
    <property type="evidence" value="ECO:0007669"/>
    <property type="project" value="InterPro"/>
</dbReference>
<dbReference type="InterPro" id="IPR005275">
    <property type="entry name" value="Lfuc_symporter_FucP"/>
</dbReference>
<proteinExistence type="predicted"/>
<feature type="transmembrane region" description="Helical" evidence="6">
    <location>
        <begin position="65"/>
        <end position="82"/>
    </location>
</feature>
<dbReference type="AlphaFoldDB" id="A0A8G1ZIY1"/>
<name>A0A8G1ZIY1_9SPHN</name>
<feature type="domain" description="Major facilitator superfamily (MFS) profile" evidence="7">
    <location>
        <begin position="1"/>
        <end position="391"/>
    </location>
</feature>
<keyword evidence="2" id="KW-1003">Cell membrane</keyword>
<comment type="subcellular location">
    <subcellularLocation>
        <location evidence="1">Cell inner membrane</location>
        <topology evidence="1">Multi-pass membrane protein</topology>
    </subcellularLocation>
</comment>
<accession>A0A8G1ZIY1</accession>
<evidence type="ECO:0000313" key="9">
    <source>
        <dbReference type="Proteomes" id="UP000291572"/>
    </source>
</evidence>
<dbReference type="Pfam" id="PF07690">
    <property type="entry name" value="MFS_1"/>
    <property type="match status" value="1"/>
</dbReference>
<dbReference type="InterPro" id="IPR011701">
    <property type="entry name" value="MFS"/>
</dbReference>
<evidence type="ECO:0000256" key="6">
    <source>
        <dbReference type="SAM" id="Phobius"/>
    </source>
</evidence>
<dbReference type="InterPro" id="IPR020846">
    <property type="entry name" value="MFS_dom"/>
</dbReference>
<feature type="transmembrane region" description="Helical" evidence="6">
    <location>
        <begin position="305"/>
        <end position="325"/>
    </location>
</feature>
<protein>
    <submittedName>
        <fullName evidence="8">L-fucose:H+ symporter permease</fullName>
    </submittedName>
</protein>
<evidence type="ECO:0000256" key="5">
    <source>
        <dbReference type="ARBA" id="ARBA00023136"/>
    </source>
</evidence>
<feature type="transmembrane region" description="Helical" evidence="6">
    <location>
        <begin position="163"/>
        <end position="185"/>
    </location>
</feature>
<dbReference type="NCBIfam" id="TIGR00885">
    <property type="entry name" value="fucP"/>
    <property type="match status" value="1"/>
</dbReference>
<evidence type="ECO:0000256" key="1">
    <source>
        <dbReference type="ARBA" id="ARBA00004429"/>
    </source>
</evidence>
<dbReference type="SUPFAM" id="SSF103473">
    <property type="entry name" value="MFS general substrate transporter"/>
    <property type="match status" value="1"/>
</dbReference>
<comment type="caution">
    <text evidence="8">The sequence shown here is derived from an EMBL/GenBank/DDBJ whole genome shotgun (WGS) entry which is preliminary data.</text>
</comment>
<dbReference type="PANTHER" id="PTHR43702">
    <property type="entry name" value="L-FUCOSE-PROTON SYMPORTER"/>
    <property type="match status" value="1"/>
</dbReference>
<dbReference type="EMBL" id="SEOO01000004">
    <property type="protein sequence ID" value="RYM13885.1"/>
    <property type="molecule type" value="Genomic_DNA"/>
</dbReference>
<keyword evidence="3 6" id="KW-0812">Transmembrane</keyword>
<dbReference type="CDD" id="cd17394">
    <property type="entry name" value="MFS_FucP_like"/>
    <property type="match status" value="1"/>
</dbReference>
<gene>
    <name evidence="8" type="primary">fucP</name>
    <name evidence="8" type="ORF">EWH12_03780</name>
</gene>
<evidence type="ECO:0000256" key="2">
    <source>
        <dbReference type="ARBA" id="ARBA00022475"/>
    </source>
</evidence>
<evidence type="ECO:0000256" key="3">
    <source>
        <dbReference type="ARBA" id="ARBA00022692"/>
    </source>
</evidence>
<dbReference type="InterPro" id="IPR036259">
    <property type="entry name" value="MFS_trans_sf"/>
</dbReference>
<evidence type="ECO:0000259" key="7">
    <source>
        <dbReference type="PROSITE" id="PS50850"/>
    </source>
</evidence>
<dbReference type="PROSITE" id="PS50850">
    <property type="entry name" value="MFS"/>
    <property type="match status" value="1"/>
</dbReference>
<evidence type="ECO:0000313" key="8">
    <source>
        <dbReference type="EMBL" id="RYM13885.1"/>
    </source>
</evidence>
<dbReference type="PANTHER" id="PTHR43702:SF11">
    <property type="entry name" value="L-FUCOSE-PROTON SYMPORTER"/>
    <property type="match status" value="1"/>
</dbReference>
<sequence>MVLTTGLFFLWGVANNLNDVLIAHFRHVFSLSDFQSGLVQSAFYLGYFCFAIPAALAAERLGYKATVILGLLLFGGGALLFLPASIQLSYGFFLVALFVIASGLAFLETAANPMVAAMGPAEGAAQRLNLAQAFNPLGSIAGVALGATLILSDAPQQGVAGAAAVQLPYLGIALVVLVWAAVLTFTRFPRAATQADGSGGSALAGYGALLRRPRYMAGVAAQFFYVGAQVGIWSYLIRYAESVVPGIGAQKAAWLLTLSLALFMVGRFIGAALLSRSDGARLMALFAGINIILSLVAVAGGIVGLAAVVATSFFMSIMYPTIFVLSLRGLGPLTKAGASMIVMAIIGGAVLTMAMGLLSDLTGTIRAAMLVPALCFAVVTLYARAAWREGVA</sequence>
<feature type="transmembrane region" description="Helical" evidence="6">
    <location>
        <begin position="88"/>
        <end position="107"/>
    </location>
</feature>
<dbReference type="GO" id="GO:0005886">
    <property type="term" value="C:plasma membrane"/>
    <property type="evidence" value="ECO:0007669"/>
    <property type="project" value="UniProtKB-SubCell"/>
</dbReference>
<evidence type="ECO:0000256" key="4">
    <source>
        <dbReference type="ARBA" id="ARBA00022989"/>
    </source>
</evidence>
<dbReference type="Proteomes" id="UP000291572">
    <property type="component" value="Unassembled WGS sequence"/>
</dbReference>
<feature type="transmembrane region" description="Helical" evidence="6">
    <location>
        <begin position="38"/>
        <end position="58"/>
    </location>
</feature>
<keyword evidence="4 6" id="KW-1133">Transmembrane helix</keyword>